<organism evidence="1 2">
    <name type="scientific">Mizuhopecten yessoensis</name>
    <name type="common">Japanese scallop</name>
    <name type="synonym">Patinopecten yessoensis</name>
    <dbReference type="NCBI Taxonomy" id="6573"/>
    <lineage>
        <taxon>Eukaryota</taxon>
        <taxon>Metazoa</taxon>
        <taxon>Spiralia</taxon>
        <taxon>Lophotrochozoa</taxon>
        <taxon>Mollusca</taxon>
        <taxon>Bivalvia</taxon>
        <taxon>Autobranchia</taxon>
        <taxon>Pteriomorphia</taxon>
        <taxon>Pectinida</taxon>
        <taxon>Pectinoidea</taxon>
        <taxon>Pectinidae</taxon>
        <taxon>Mizuhopecten</taxon>
    </lineage>
</organism>
<reference evidence="1 2" key="1">
    <citation type="journal article" date="2017" name="Nat. Ecol. Evol.">
        <title>Scallop genome provides insights into evolution of bilaterian karyotype and development.</title>
        <authorList>
            <person name="Wang S."/>
            <person name="Zhang J."/>
            <person name="Jiao W."/>
            <person name="Li J."/>
            <person name="Xun X."/>
            <person name="Sun Y."/>
            <person name="Guo X."/>
            <person name="Huan P."/>
            <person name="Dong B."/>
            <person name="Zhang L."/>
            <person name="Hu X."/>
            <person name="Sun X."/>
            <person name="Wang J."/>
            <person name="Zhao C."/>
            <person name="Wang Y."/>
            <person name="Wang D."/>
            <person name="Huang X."/>
            <person name="Wang R."/>
            <person name="Lv J."/>
            <person name="Li Y."/>
            <person name="Zhang Z."/>
            <person name="Liu B."/>
            <person name="Lu W."/>
            <person name="Hui Y."/>
            <person name="Liang J."/>
            <person name="Zhou Z."/>
            <person name="Hou R."/>
            <person name="Li X."/>
            <person name="Liu Y."/>
            <person name="Li H."/>
            <person name="Ning X."/>
            <person name="Lin Y."/>
            <person name="Zhao L."/>
            <person name="Xing Q."/>
            <person name="Dou J."/>
            <person name="Li Y."/>
            <person name="Mao J."/>
            <person name="Guo H."/>
            <person name="Dou H."/>
            <person name="Li T."/>
            <person name="Mu C."/>
            <person name="Jiang W."/>
            <person name="Fu Q."/>
            <person name="Fu X."/>
            <person name="Miao Y."/>
            <person name="Liu J."/>
            <person name="Yu Q."/>
            <person name="Li R."/>
            <person name="Liao H."/>
            <person name="Li X."/>
            <person name="Kong Y."/>
            <person name="Jiang Z."/>
            <person name="Chourrout D."/>
            <person name="Li R."/>
            <person name="Bao Z."/>
        </authorList>
    </citation>
    <scope>NUCLEOTIDE SEQUENCE [LARGE SCALE GENOMIC DNA]</scope>
    <source>
        <strain evidence="1 2">PY_sf001</strain>
    </source>
</reference>
<dbReference type="AlphaFoldDB" id="A0A210Q776"/>
<dbReference type="OrthoDB" id="6151425at2759"/>
<dbReference type="EMBL" id="NEDP02004735">
    <property type="protein sequence ID" value="OWF44575.1"/>
    <property type="molecule type" value="Genomic_DNA"/>
</dbReference>
<dbReference type="Proteomes" id="UP000242188">
    <property type="component" value="Unassembled WGS sequence"/>
</dbReference>
<comment type="caution">
    <text evidence="1">The sequence shown here is derived from an EMBL/GenBank/DDBJ whole genome shotgun (WGS) entry which is preliminary data.</text>
</comment>
<sequence>MDRVMSVKVTEILTISLFLLLTLRVTLAYPFGLHNFVVPKEPAVEDQNEYWNELLDDQGTNVPVKRGCVGFPCVYTHMAERAGRASIERYIAKLIEDCMNDDHCNPGKRRRRSLKNQLRQRRSSTW</sequence>
<accession>A0A210Q776</accession>
<proteinExistence type="predicted"/>
<keyword evidence="2" id="KW-1185">Reference proteome</keyword>
<evidence type="ECO:0000313" key="2">
    <source>
        <dbReference type="Proteomes" id="UP000242188"/>
    </source>
</evidence>
<evidence type="ECO:0000313" key="1">
    <source>
        <dbReference type="EMBL" id="OWF44575.1"/>
    </source>
</evidence>
<name>A0A210Q776_MIZYE</name>
<gene>
    <name evidence="1" type="ORF">KP79_PYT17907</name>
</gene>
<protein>
    <submittedName>
        <fullName evidence="1">Uncharacterized protein</fullName>
    </submittedName>
</protein>